<feature type="transmembrane region" description="Helical" evidence="9">
    <location>
        <begin position="343"/>
        <end position="361"/>
    </location>
</feature>
<keyword evidence="3" id="KW-0813">Transport</keyword>
<gene>
    <name evidence="10" type="ORF">C1SCF055_LOCUS24286</name>
</gene>
<feature type="transmembrane region" description="Helical" evidence="9">
    <location>
        <begin position="940"/>
        <end position="964"/>
    </location>
</feature>
<dbReference type="SUPFAM" id="SSF103473">
    <property type="entry name" value="MFS general substrate transporter"/>
    <property type="match status" value="2"/>
</dbReference>
<dbReference type="EMBL" id="CAMXCT020002402">
    <property type="protein sequence ID" value="CAL1151326.1"/>
    <property type="molecule type" value="Genomic_DNA"/>
</dbReference>
<keyword evidence="6 9" id="KW-1133">Transmembrane helix</keyword>
<keyword evidence="7 9" id="KW-0472">Membrane</keyword>
<evidence type="ECO:0000313" key="10">
    <source>
        <dbReference type="EMBL" id="CAI3997951.1"/>
    </source>
</evidence>
<protein>
    <submittedName>
        <fullName evidence="12">Uncharacterized symporter sll1374</fullName>
    </submittedName>
</protein>
<feature type="compositionally biased region" description="Polar residues" evidence="8">
    <location>
        <begin position="32"/>
        <end position="45"/>
    </location>
</feature>
<dbReference type="GO" id="GO:0015293">
    <property type="term" value="F:symporter activity"/>
    <property type="evidence" value="ECO:0007669"/>
    <property type="project" value="InterPro"/>
</dbReference>
<feature type="transmembrane region" description="Helical" evidence="9">
    <location>
        <begin position="484"/>
        <end position="505"/>
    </location>
</feature>
<reference evidence="11" key="2">
    <citation type="submission" date="2024-04" db="EMBL/GenBank/DDBJ databases">
        <authorList>
            <person name="Chen Y."/>
            <person name="Shah S."/>
            <person name="Dougan E. K."/>
            <person name="Thang M."/>
            <person name="Chan C."/>
        </authorList>
    </citation>
    <scope>NUCLEOTIDE SEQUENCE [LARGE SCALE GENOMIC DNA]</scope>
</reference>
<accession>A0A9P1CV37</accession>
<feature type="transmembrane region" description="Helical" evidence="9">
    <location>
        <begin position="514"/>
        <end position="533"/>
    </location>
</feature>
<evidence type="ECO:0000256" key="1">
    <source>
        <dbReference type="ARBA" id="ARBA00004651"/>
    </source>
</evidence>
<dbReference type="Gene3D" id="1.20.1250.20">
    <property type="entry name" value="MFS general substrate transporter like domains"/>
    <property type="match status" value="2"/>
</dbReference>
<evidence type="ECO:0000313" key="12">
    <source>
        <dbReference type="EMBL" id="CAL4785263.1"/>
    </source>
</evidence>
<feature type="transmembrane region" description="Helical" evidence="9">
    <location>
        <begin position="829"/>
        <end position="848"/>
    </location>
</feature>
<name>A0A9P1CV37_9DINO</name>
<feature type="transmembrane region" description="Helical" evidence="9">
    <location>
        <begin position="897"/>
        <end position="920"/>
    </location>
</feature>
<comment type="caution">
    <text evidence="10">The sequence shown here is derived from an EMBL/GenBank/DDBJ whole genome shotgun (WGS) entry which is preliminary data.</text>
</comment>
<feature type="transmembrane region" description="Helical" evidence="9">
    <location>
        <begin position="539"/>
        <end position="558"/>
    </location>
</feature>
<feature type="transmembrane region" description="Helical" evidence="9">
    <location>
        <begin position="367"/>
        <end position="389"/>
    </location>
</feature>
<dbReference type="Pfam" id="PF13347">
    <property type="entry name" value="MFS_2"/>
    <property type="match status" value="2"/>
</dbReference>
<evidence type="ECO:0000256" key="5">
    <source>
        <dbReference type="ARBA" id="ARBA00022692"/>
    </source>
</evidence>
<feature type="compositionally biased region" description="Basic and acidic residues" evidence="8">
    <location>
        <begin position="21"/>
        <end position="31"/>
    </location>
</feature>
<dbReference type="EMBL" id="CAMXCT030002402">
    <property type="protein sequence ID" value="CAL4785263.1"/>
    <property type="molecule type" value="Genomic_DNA"/>
</dbReference>
<feature type="transmembrane region" description="Helical" evidence="9">
    <location>
        <begin position="715"/>
        <end position="735"/>
    </location>
</feature>
<evidence type="ECO:0000256" key="3">
    <source>
        <dbReference type="ARBA" id="ARBA00022448"/>
    </source>
</evidence>
<feature type="transmembrane region" description="Helical" evidence="9">
    <location>
        <begin position="687"/>
        <end position="703"/>
    </location>
</feature>
<dbReference type="OrthoDB" id="429897at2759"/>
<proteinExistence type="inferred from homology"/>
<comment type="subcellular location">
    <subcellularLocation>
        <location evidence="1">Cell membrane</location>
        <topology evidence="1">Multi-pass membrane protein</topology>
    </subcellularLocation>
</comment>
<evidence type="ECO:0000256" key="6">
    <source>
        <dbReference type="ARBA" id="ARBA00022989"/>
    </source>
</evidence>
<keyword evidence="4" id="KW-1003">Cell membrane</keyword>
<dbReference type="EMBL" id="CAMXCT010002402">
    <property type="protein sequence ID" value="CAI3997951.1"/>
    <property type="molecule type" value="Genomic_DNA"/>
</dbReference>
<evidence type="ECO:0000256" key="4">
    <source>
        <dbReference type="ARBA" id="ARBA00022475"/>
    </source>
</evidence>
<keyword evidence="5 9" id="KW-0812">Transmembrane</keyword>
<comment type="similarity">
    <text evidence="2">Belongs to the major facilitator superfamily.</text>
</comment>
<dbReference type="GO" id="GO:0005886">
    <property type="term" value="C:plasma membrane"/>
    <property type="evidence" value="ECO:0007669"/>
    <property type="project" value="UniProtKB-SubCell"/>
</dbReference>
<feature type="region of interest" description="Disordered" evidence="8">
    <location>
        <begin position="1"/>
        <end position="61"/>
    </location>
</feature>
<dbReference type="PANTHER" id="PTHR11328:SF24">
    <property type="entry name" value="MAJOR FACILITATOR SUPERFAMILY (MFS) PROFILE DOMAIN-CONTAINING PROTEIN"/>
    <property type="match status" value="1"/>
</dbReference>
<evidence type="ECO:0000256" key="8">
    <source>
        <dbReference type="SAM" id="MobiDB-lite"/>
    </source>
</evidence>
<evidence type="ECO:0000256" key="2">
    <source>
        <dbReference type="ARBA" id="ARBA00008335"/>
    </source>
</evidence>
<feature type="transmembrane region" description="Helical" evidence="9">
    <location>
        <begin position="460"/>
        <end position="478"/>
    </location>
</feature>
<dbReference type="InterPro" id="IPR039672">
    <property type="entry name" value="MFS_2"/>
</dbReference>
<dbReference type="Proteomes" id="UP001152797">
    <property type="component" value="Unassembled WGS sequence"/>
</dbReference>
<keyword evidence="13" id="KW-1185">Reference proteome</keyword>
<dbReference type="InterPro" id="IPR036259">
    <property type="entry name" value="MFS_trans_sf"/>
</dbReference>
<reference evidence="10" key="1">
    <citation type="submission" date="2022-10" db="EMBL/GenBank/DDBJ databases">
        <authorList>
            <person name="Chen Y."/>
            <person name="Dougan E. K."/>
            <person name="Chan C."/>
            <person name="Rhodes N."/>
            <person name="Thang M."/>
        </authorList>
    </citation>
    <scope>NUCLEOTIDE SEQUENCE</scope>
</reference>
<dbReference type="InterPro" id="IPR018043">
    <property type="entry name" value="Na/Gal_symport_CS"/>
</dbReference>
<feature type="transmembrane region" description="Helical" evidence="9">
    <location>
        <begin position="570"/>
        <end position="593"/>
    </location>
</feature>
<dbReference type="PROSITE" id="PS00872">
    <property type="entry name" value="NA_GALACTOSIDE_SYMP"/>
    <property type="match status" value="1"/>
</dbReference>
<feature type="transmembrane region" description="Helical" evidence="9">
    <location>
        <begin position="1075"/>
        <end position="1093"/>
    </location>
</feature>
<sequence length="1115" mass="123281">MAPPRFWDGQQRLKSPMAPGRVERASLEIEHNQASPATQRWSNRPGSEVNRHGHSGHSTDASDFKRWEHLGQSRQEGLWSWWRGEKWYEQKQAPGPKGPRYEETHWQGHSHSRHVFWGYANLENRRQAAVASVEAVPCLGDEEVRERWQEHIEDSRDPERSAKRIHWLISRLQMQGYNRPVETQAPVQSSMADLLEIAKREQQELNAEASEVGENLTSTTASAVGENLTSTAIHKSSLFLVSLDGKGCDGNMDPMRGIWLAGLWLWCCHRRLDSLDSLDRLDRSDPAVMISLFLPSLYADHLGVPLSAIGHVTSAVQIFDAVTDPVLGHVSDRLKFVSGRRRPFMLSGSWLLAGCFIALFTPPQTGAWPSALAWATCWALLTQLCLTVARVPWLAWGIELSHEYHEKTRLENLANSGVENRENRHDSNVCDPLLELKDKMSEGARDFDQDLNRYSPRDRVCAAIILWFMVPIFWSWRFSADHGVLLILSTVSTVFLSLAAFNFYLDGTRYTWKMWLDVAAVAILATFQLLRVFHAPAQMLMALGFALAFVGFWVLNGLQITWAQGLAKVGLDWIMSFLSYRWCAVLACISVAISETEMQSPGLTGPTLSPAQMGCLTAMYYGHSMLMWYRADSLKSDSEKGVPNWLTWPRQLYWLLETAVVVALTCLCLGLAGSAYEKVGAVGGSRVRWVLGSLAAAILPLSIDSFTNEFTRLTLLAVFWAVLIAVNGTLCFCALPDGSDMSSAAAPSSSALDFLWRLPQVRAAWSLWLATVLMTMATTSNALLYPFFVKYVLEDEDGVSLLLGLYILIGALGVPFWALLSQRFDKRRGLVLATLIQAFALLVAFIGFGRGSVAVYSGCIIVAGISFGGVPVIRSSMLGDVSDLLQLQSGRKDEGKLVAVFDISSKLAASALISLGFTVIDLSGYQAGEPQGPSAKLAIRIFYGLVPAVLGGFSALVVFVLYPLDRAKHAEVLSQIDVNPEKEQKQDPLGEVAWKQKLPDELGNDREDRAKLSKLQVSTELGIFDDFLHNRSKMGLLLGWLLGRVAAFLCGFLSAKLGTPVNIDSTIMQVLGAPVHWLIACIAAAWLGSLAVTSMENHSTWKIGCLAACVFTLVV</sequence>
<dbReference type="PANTHER" id="PTHR11328">
    <property type="entry name" value="MAJOR FACILITATOR SUPERFAMILY DOMAIN-CONTAINING PROTEIN"/>
    <property type="match status" value="1"/>
</dbReference>
<feature type="transmembrane region" description="Helical" evidence="9">
    <location>
        <begin position="1036"/>
        <end position="1055"/>
    </location>
</feature>
<evidence type="ECO:0000256" key="7">
    <source>
        <dbReference type="ARBA" id="ARBA00023136"/>
    </source>
</evidence>
<dbReference type="GO" id="GO:0006814">
    <property type="term" value="P:sodium ion transport"/>
    <property type="evidence" value="ECO:0007669"/>
    <property type="project" value="InterPro"/>
</dbReference>
<dbReference type="GO" id="GO:0008643">
    <property type="term" value="P:carbohydrate transport"/>
    <property type="evidence" value="ECO:0007669"/>
    <property type="project" value="InterPro"/>
</dbReference>
<dbReference type="AlphaFoldDB" id="A0A9P1CV37"/>
<evidence type="ECO:0000313" key="13">
    <source>
        <dbReference type="Proteomes" id="UP001152797"/>
    </source>
</evidence>
<organism evidence="10">
    <name type="scientific">Cladocopium goreaui</name>
    <dbReference type="NCBI Taxonomy" id="2562237"/>
    <lineage>
        <taxon>Eukaryota</taxon>
        <taxon>Sar</taxon>
        <taxon>Alveolata</taxon>
        <taxon>Dinophyceae</taxon>
        <taxon>Suessiales</taxon>
        <taxon>Symbiodiniaceae</taxon>
        <taxon>Cladocopium</taxon>
    </lineage>
</organism>
<feature type="transmembrane region" description="Helical" evidence="9">
    <location>
        <begin position="767"/>
        <end position="788"/>
    </location>
</feature>
<feature type="transmembrane region" description="Helical" evidence="9">
    <location>
        <begin position="854"/>
        <end position="876"/>
    </location>
</feature>
<feature type="transmembrane region" description="Helical" evidence="9">
    <location>
        <begin position="800"/>
        <end position="820"/>
    </location>
</feature>
<evidence type="ECO:0000256" key="9">
    <source>
        <dbReference type="SAM" id="Phobius"/>
    </source>
</evidence>
<evidence type="ECO:0000313" key="11">
    <source>
        <dbReference type="EMBL" id="CAL1151326.1"/>
    </source>
</evidence>
<feature type="transmembrane region" description="Helical" evidence="9">
    <location>
        <begin position="652"/>
        <end position="675"/>
    </location>
</feature>